<protein>
    <submittedName>
        <fullName evidence="3">PEP-CTERM sorting domain-containing protein</fullName>
    </submittedName>
</protein>
<dbReference type="InterPro" id="IPR013424">
    <property type="entry name" value="Ice-binding_C"/>
</dbReference>
<keyword evidence="1" id="KW-0732">Signal</keyword>
<feature type="chain" id="PRO_5045526152" evidence="1">
    <location>
        <begin position="23"/>
        <end position="223"/>
    </location>
</feature>
<dbReference type="RefSeq" id="WP_277860233.1">
    <property type="nucleotide sequence ID" value="NZ_JARRAG010000001.1"/>
</dbReference>
<feature type="domain" description="Ice-binding protein C-terminal" evidence="2">
    <location>
        <begin position="192"/>
        <end position="214"/>
    </location>
</feature>
<evidence type="ECO:0000259" key="2">
    <source>
        <dbReference type="Pfam" id="PF07589"/>
    </source>
</evidence>
<dbReference type="Proteomes" id="UP001216907">
    <property type="component" value="Unassembled WGS sequence"/>
</dbReference>
<evidence type="ECO:0000313" key="4">
    <source>
        <dbReference type="Proteomes" id="UP001216907"/>
    </source>
</evidence>
<dbReference type="NCBIfam" id="TIGR02595">
    <property type="entry name" value="PEP_CTERM"/>
    <property type="match status" value="1"/>
</dbReference>
<proteinExistence type="predicted"/>
<dbReference type="EMBL" id="JARRAG010000001">
    <property type="protein sequence ID" value="MDG3003888.1"/>
    <property type="molecule type" value="Genomic_DNA"/>
</dbReference>
<evidence type="ECO:0000313" key="3">
    <source>
        <dbReference type="EMBL" id="MDG3003888.1"/>
    </source>
</evidence>
<keyword evidence="4" id="KW-1185">Reference proteome</keyword>
<accession>A0ABT6F8I3</accession>
<feature type="signal peptide" evidence="1">
    <location>
        <begin position="1"/>
        <end position="22"/>
    </location>
</feature>
<sequence length="223" mass="23336">MIKKLVVSAMLLSASFASQVQAGTFNFSFASPGVGGVIELTYGPATDAKYPDAFEVTGIRGTFSDSNNGLGIVDAAILGLVAIRRDAPESTNLLAPNDFSRFSVQSGLDPISNNSLSYTNLFWPNGSPQTASDYEFHGGFFDIYGLLFDIGGGRVVNFWSGGDFGNGPTYGVAVATSAQALDYIQGGVSVTAVPEPGSLALLGLGLVGALAWRRDPLRGRLPR</sequence>
<dbReference type="Pfam" id="PF07589">
    <property type="entry name" value="PEP-CTERM"/>
    <property type="match status" value="1"/>
</dbReference>
<reference evidence="3 4" key="1">
    <citation type="submission" date="2023-03" db="EMBL/GenBank/DDBJ databases">
        <title>Paludisphaera mucosa sp. nov. a novel planctomycete from northern fen.</title>
        <authorList>
            <person name="Ivanova A."/>
        </authorList>
    </citation>
    <scope>NUCLEOTIDE SEQUENCE [LARGE SCALE GENOMIC DNA]</scope>
    <source>
        <strain evidence="3 4">Pla2</strain>
    </source>
</reference>
<evidence type="ECO:0000256" key="1">
    <source>
        <dbReference type="SAM" id="SignalP"/>
    </source>
</evidence>
<name>A0ABT6F8I3_9BACT</name>
<comment type="caution">
    <text evidence="3">The sequence shown here is derived from an EMBL/GenBank/DDBJ whole genome shotgun (WGS) entry which is preliminary data.</text>
</comment>
<organism evidence="3 4">
    <name type="scientific">Paludisphaera mucosa</name>
    <dbReference type="NCBI Taxonomy" id="3030827"/>
    <lineage>
        <taxon>Bacteria</taxon>
        <taxon>Pseudomonadati</taxon>
        <taxon>Planctomycetota</taxon>
        <taxon>Planctomycetia</taxon>
        <taxon>Isosphaerales</taxon>
        <taxon>Isosphaeraceae</taxon>
        <taxon>Paludisphaera</taxon>
    </lineage>
</organism>
<gene>
    <name evidence="3" type="ORF">PZE19_08900</name>
</gene>